<feature type="compositionally biased region" description="Basic and acidic residues" evidence="1">
    <location>
        <begin position="621"/>
        <end position="634"/>
    </location>
</feature>
<dbReference type="Proteomes" id="UP001151760">
    <property type="component" value="Unassembled WGS sequence"/>
</dbReference>
<protein>
    <submittedName>
        <fullName evidence="2">Uncharacterized protein</fullName>
    </submittedName>
</protein>
<feature type="compositionally biased region" description="Basic and acidic residues" evidence="1">
    <location>
        <begin position="1"/>
        <end position="18"/>
    </location>
</feature>
<gene>
    <name evidence="2" type="ORF">Tco_0911299</name>
</gene>
<sequence>MAEYSQKWHNETSSKARSTETSNGLAAIQAQLNNLGREIKKVNKNVYAAQAYYTKFGAPYQPTGQYRAAGPGFYQRNNINSLYPDRRRTLEESLTKFIAESAKRHEENSNIIKEIRASTDAAIRNHGASIKTLEIPKLNRETAAWQRFDKMAEENIYAPTISDDQLVPVKARLPYGKSNLLLDLQKLQKNLIFRISVDILQNTNFFRAFTASANVPSIYIQQFWNTLTQEAKSGIYSFQLDKQWFPINADLLREALEITPVDPAHPFVSPLWVNRLWTLLTNWAIQRTDKTSGSDKPRHPVLQMLWGIVTRSNVDYAELLWEEFVQGIQTFFSHRASLSIPSKKLTPHVIPYRRFTKLIIYYLGSRHSIHRRPESPVHGTGDDFLLGNLKFIPKGEKDDVFGMPIPKELITKAIQTLPYYQQYQEMPAPAKQTKPVKEKLTKPTPLKKASKGKVKKVRKGKSSLQLVDEEEQVHPELGPEPQVEDEEYDLQRGIQMSLESFQAHGQAPVSGVAIYEPVAEAIRQLPVVEGKGKGIATDEQVDASTGPYAQPEDDTFTNIVRDTPSPTDAETGADTDKMNSESDTEILNIGEEQGEDMSNKVDLEEKTTEIDEGQAGLDPGKTPESRPPPERVLMEEDQAGPNPRQSHVALAGPDPEPMHDGFVATFYPQVHESLKHTTEEHVCWSHFNTFIDRIP</sequence>
<keyword evidence="3" id="KW-1185">Reference proteome</keyword>
<feature type="region of interest" description="Disordered" evidence="1">
    <location>
        <begin position="536"/>
        <end position="582"/>
    </location>
</feature>
<reference evidence="2" key="1">
    <citation type="journal article" date="2022" name="Int. J. Mol. Sci.">
        <title>Draft Genome of Tanacetum Coccineum: Genomic Comparison of Closely Related Tanacetum-Family Plants.</title>
        <authorList>
            <person name="Yamashiro T."/>
            <person name="Shiraishi A."/>
            <person name="Nakayama K."/>
            <person name="Satake H."/>
        </authorList>
    </citation>
    <scope>NUCLEOTIDE SEQUENCE</scope>
</reference>
<feature type="region of interest" description="Disordered" evidence="1">
    <location>
        <begin position="428"/>
        <end position="463"/>
    </location>
</feature>
<organism evidence="2 3">
    <name type="scientific">Tanacetum coccineum</name>
    <dbReference type="NCBI Taxonomy" id="301880"/>
    <lineage>
        <taxon>Eukaryota</taxon>
        <taxon>Viridiplantae</taxon>
        <taxon>Streptophyta</taxon>
        <taxon>Embryophyta</taxon>
        <taxon>Tracheophyta</taxon>
        <taxon>Spermatophyta</taxon>
        <taxon>Magnoliopsida</taxon>
        <taxon>eudicotyledons</taxon>
        <taxon>Gunneridae</taxon>
        <taxon>Pentapetalae</taxon>
        <taxon>asterids</taxon>
        <taxon>campanulids</taxon>
        <taxon>Asterales</taxon>
        <taxon>Asteraceae</taxon>
        <taxon>Asteroideae</taxon>
        <taxon>Anthemideae</taxon>
        <taxon>Anthemidinae</taxon>
        <taxon>Tanacetum</taxon>
    </lineage>
</organism>
<evidence type="ECO:0000256" key="1">
    <source>
        <dbReference type="SAM" id="MobiDB-lite"/>
    </source>
</evidence>
<reference evidence="2" key="2">
    <citation type="submission" date="2022-01" db="EMBL/GenBank/DDBJ databases">
        <authorList>
            <person name="Yamashiro T."/>
            <person name="Shiraishi A."/>
            <person name="Satake H."/>
            <person name="Nakayama K."/>
        </authorList>
    </citation>
    <scope>NUCLEOTIDE SEQUENCE</scope>
</reference>
<evidence type="ECO:0000313" key="3">
    <source>
        <dbReference type="Proteomes" id="UP001151760"/>
    </source>
</evidence>
<evidence type="ECO:0000313" key="2">
    <source>
        <dbReference type="EMBL" id="GJT31024.1"/>
    </source>
</evidence>
<name>A0ABQ5CW69_9ASTR</name>
<accession>A0ABQ5CW69</accession>
<feature type="compositionally biased region" description="Polar residues" evidence="1">
    <location>
        <begin position="556"/>
        <end position="568"/>
    </location>
</feature>
<proteinExistence type="predicted"/>
<dbReference type="EMBL" id="BQNB010014671">
    <property type="protein sequence ID" value="GJT31024.1"/>
    <property type="molecule type" value="Genomic_DNA"/>
</dbReference>
<comment type="caution">
    <text evidence="2">The sequence shown here is derived from an EMBL/GenBank/DDBJ whole genome shotgun (WGS) entry which is preliminary data.</text>
</comment>
<feature type="compositionally biased region" description="Basic residues" evidence="1">
    <location>
        <begin position="448"/>
        <end position="461"/>
    </location>
</feature>
<feature type="region of interest" description="Disordered" evidence="1">
    <location>
        <begin position="1"/>
        <end position="23"/>
    </location>
</feature>
<feature type="region of interest" description="Disordered" evidence="1">
    <location>
        <begin position="610"/>
        <end position="645"/>
    </location>
</feature>